<proteinExistence type="predicted"/>
<accession>A0A974HM38</accession>
<sequence length="79" mass="8999">MAASIVVTFLFSFSSAIFHPNRSGLLYSCHRKWKTGNLLIMNSMGTTDTMYHNNTKQNTILYSPSVHLSSLNRVFHKYA</sequence>
<reference evidence="3" key="1">
    <citation type="journal article" date="2016" name="Nature">
        <title>Genome evolution in the allotetraploid frog Xenopus laevis.</title>
        <authorList>
            <person name="Session A.M."/>
            <person name="Uno Y."/>
            <person name="Kwon T."/>
            <person name="Chapman J.A."/>
            <person name="Toyoda A."/>
            <person name="Takahashi S."/>
            <person name="Fukui A."/>
            <person name="Hikosaka A."/>
            <person name="Suzuki A."/>
            <person name="Kondo M."/>
            <person name="van Heeringen S.J."/>
            <person name="Quigley I."/>
            <person name="Heinz S."/>
            <person name="Ogino H."/>
            <person name="Ochi H."/>
            <person name="Hellsten U."/>
            <person name="Lyons J.B."/>
            <person name="Simakov O."/>
            <person name="Putnam N."/>
            <person name="Stites J."/>
            <person name="Kuroki Y."/>
            <person name="Tanaka T."/>
            <person name="Michiue T."/>
            <person name="Watanabe M."/>
            <person name="Bogdanovic O."/>
            <person name="Lister R."/>
            <person name="Georgiou G."/>
            <person name="Paranjpe S.S."/>
            <person name="van Kruijsbergen I."/>
            <person name="Shu S."/>
            <person name="Carlson J."/>
            <person name="Kinoshita T."/>
            <person name="Ohta Y."/>
            <person name="Mawaribuchi S."/>
            <person name="Jenkins J."/>
            <person name="Grimwood J."/>
            <person name="Schmutz J."/>
            <person name="Mitros T."/>
            <person name="Mozaffari S.V."/>
            <person name="Suzuki Y."/>
            <person name="Haramoto Y."/>
            <person name="Yamamoto T.S."/>
            <person name="Takagi C."/>
            <person name="Heald R."/>
            <person name="Miller K."/>
            <person name="Haudenschild C."/>
            <person name="Kitzman J."/>
            <person name="Nakayama T."/>
            <person name="Izutsu Y."/>
            <person name="Robert J."/>
            <person name="Fortriede J."/>
            <person name="Burns K."/>
            <person name="Lotay V."/>
            <person name="Karimi K."/>
            <person name="Yasuoka Y."/>
            <person name="Dichmann D.S."/>
            <person name="Flajnik M.F."/>
            <person name="Houston D.W."/>
            <person name="Shendure J."/>
            <person name="DuPasquier L."/>
            <person name="Vize P.D."/>
            <person name="Zorn A.M."/>
            <person name="Ito M."/>
            <person name="Marcotte E.M."/>
            <person name="Wallingford J.B."/>
            <person name="Ito Y."/>
            <person name="Asashima M."/>
            <person name="Ueno N."/>
            <person name="Matsuda Y."/>
            <person name="Veenstra G.J."/>
            <person name="Fujiyama A."/>
            <person name="Harland R.M."/>
            <person name="Taira M."/>
            <person name="Rokhsar D.S."/>
        </authorList>
    </citation>
    <scope>NUCLEOTIDE SEQUENCE [LARGE SCALE GENOMIC DNA]</scope>
    <source>
        <strain evidence="3">J</strain>
    </source>
</reference>
<gene>
    <name evidence="2" type="ORF">XELAEV_18025183mg</name>
</gene>
<evidence type="ECO:0000313" key="3">
    <source>
        <dbReference type="Proteomes" id="UP000694892"/>
    </source>
</evidence>
<name>A0A974HM38_XENLA</name>
<keyword evidence="1" id="KW-0732">Signal</keyword>
<evidence type="ECO:0000313" key="2">
    <source>
        <dbReference type="EMBL" id="OCT82653.1"/>
    </source>
</evidence>
<evidence type="ECO:0008006" key="4">
    <source>
        <dbReference type="Google" id="ProtNLM"/>
    </source>
</evidence>
<organism evidence="2 3">
    <name type="scientific">Xenopus laevis</name>
    <name type="common">African clawed frog</name>
    <dbReference type="NCBI Taxonomy" id="8355"/>
    <lineage>
        <taxon>Eukaryota</taxon>
        <taxon>Metazoa</taxon>
        <taxon>Chordata</taxon>
        <taxon>Craniata</taxon>
        <taxon>Vertebrata</taxon>
        <taxon>Euteleostomi</taxon>
        <taxon>Amphibia</taxon>
        <taxon>Batrachia</taxon>
        <taxon>Anura</taxon>
        <taxon>Pipoidea</taxon>
        <taxon>Pipidae</taxon>
        <taxon>Xenopodinae</taxon>
        <taxon>Xenopus</taxon>
        <taxon>Xenopus</taxon>
    </lineage>
</organism>
<feature type="signal peptide" evidence="1">
    <location>
        <begin position="1"/>
        <end position="16"/>
    </location>
</feature>
<evidence type="ECO:0000256" key="1">
    <source>
        <dbReference type="SAM" id="SignalP"/>
    </source>
</evidence>
<dbReference type="EMBL" id="CM004473">
    <property type="protein sequence ID" value="OCT82653.1"/>
    <property type="molecule type" value="Genomic_DNA"/>
</dbReference>
<feature type="chain" id="PRO_5037593788" description="Secreted protein" evidence="1">
    <location>
        <begin position="17"/>
        <end position="79"/>
    </location>
</feature>
<protein>
    <recommendedName>
        <fullName evidence="4">Secreted protein</fullName>
    </recommendedName>
</protein>
<dbReference type="Proteomes" id="UP000694892">
    <property type="component" value="Chromosome 4S"/>
</dbReference>
<dbReference type="AlphaFoldDB" id="A0A974HM38"/>